<dbReference type="STRING" id="447422.SAMN05660903_01616"/>
<evidence type="ECO:0000313" key="1">
    <source>
        <dbReference type="EMBL" id="PKD16718.1"/>
    </source>
</evidence>
<organism evidence="1 2">
    <name type="scientific">Salegentibacter salinarum</name>
    <dbReference type="NCBI Taxonomy" id="447422"/>
    <lineage>
        <taxon>Bacteria</taxon>
        <taxon>Pseudomonadati</taxon>
        <taxon>Bacteroidota</taxon>
        <taxon>Flavobacteriia</taxon>
        <taxon>Flavobacteriales</taxon>
        <taxon>Flavobacteriaceae</taxon>
        <taxon>Salegentibacter</taxon>
    </lineage>
</organism>
<comment type="caution">
    <text evidence="1">The sequence shown here is derived from an EMBL/GenBank/DDBJ whole genome shotgun (WGS) entry which is preliminary data.</text>
</comment>
<evidence type="ECO:0000313" key="2">
    <source>
        <dbReference type="Proteomes" id="UP000232673"/>
    </source>
</evidence>
<dbReference type="Proteomes" id="UP000232673">
    <property type="component" value="Unassembled WGS sequence"/>
</dbReference>
<dbReference type="AlphaFoldDB" id="A0A2N0TPT0"/>
<reference evidence="1 2" key="1">
    <citation type="submission" date="2015-10" db="EMBL/GenBank/DDBJ databases">
        <title>Draft genome sequence of Salegentibacter salinarum KCTC 12975.</title>
        <authorList>
            <person name="Lin W."/>
            <person name="Zheng Q."/>
        </authorList>
    </citation>
    <scope>NUCLEOTIDE SEQUENCE [LARGE SCALE GENOMIC DNA]</scope>
    <source>
        <strain evidence="1 2">KCTC 12975</strain>
    </source>
</reference>
<name>A0A2N0TPT0_9FLAO</name>
<gene>
    <name evidence="1" type="ORF">APR41_07885</name>
</gene>
<sequence length="481" mass="54997">MKKNIRFSLGIILILFCVISCTKEEVGKELEESHAVGKLSFGSVLSDLTNRNKLFKQATPDSYDIPQCSDENPLFVRVAIKVKDESGNWIWYKNSHQDKIEIEVNPNGTDLDNDGNLDAWFTQESADLELEEGEYRIEYFAIAAAAGNNQSDIIYMAPRVPKGDLDYSQSIQYHNFVDKPLPIEIKIRPGVKYYQPVEVLCYEEHYAFAFGYLFFDFNTTNLIYLCTYGNVCEEDQRHMPAQFKMKVWEDSNDGDLLVVAQNERNTFNDDNGTHYYADALCFPLPEIEEYYAKIWLIEDETESLIREGNFNAEDLTNVYQEEQEHYYYHFREACCGEEDNSELLNDLTENEGECEEEPQDPEEPGDCEECKGKISKLTFKYLGSGDPNIRVHQKTNGNNRMEIFSEIVNSGDTFTVIGDFSQGNQPKTLWTDIYIKEGHNEEIHIHTSCSDENVVPGFVVGNFEIISGESAEGGLLCPVPN</sequence>
<proteinExistence type="predicted"/>
<dbReference type="EMBL" id="LKTS01000045">
    <property type="protein sequence ID" value="PKD16718.1"/>
    <property type="molecule type" value="Genomic_DNA"/>
</dbReference>
<protein>
    <submittedName>
        <fullName evidence="1">Uncharacterized protein</fullName>
    </submittedName>
</protein>
<dbReference type="OrthoDB" id="599464at2"/>
<dbReference type="RefSeq" id="WP_079712714.1">
    <property type="nucleotide sequence ID" value="NZ_FUZC01000005.1"/>
</dbReference>
<accession>A0A2N0TPT0</accession>
<keyword evidence="2" id="KW-1185">Reference proteome</keyword>